<dbReference type="OrthoDB" id="3222at2759"/>
<evidence type="ECO:0000313" key="3">
    <source>
        <dbReference type="Proteomes" id="UP000024635"/>
    </source>
</evidence>
<dbReference type="Proteomes" id="UP000024635">
    <property type="component" value="Unassembled WGS sequence"/>
</dbReference>
<feature type="transmembrane region" description="Helical" evidence="1">
    <location>
        <begin position="46"/>
        <end position="68"/>
    </location>
</feature>
<evidence type="ECO:0000313" key="2">
    <source>
        <dbReference type="EMBL" id="EYC05862.1"/>
    </source>
</evidence>
<comment type="caution">
    <text evidence="2">The sequence shown here is derived from an EMBL/GenBank/DDBJ whole genome shotgun (WGS) entry which is preliminary data.</text>
</comment>
<name>A0A016TT78_9BILA</name>
<dbReference type="AlphaFoldDB" id="A0A016TT78"/>
<keyword evidence="1" id="KW-0812">Transmembrane</keyword>
<reference evidence="3" key="1">
    <citation type="journal article" date="2015" name="Nat. Genet.">
        <title>The genome and transcriptome of the zoonotic hookworm Ancylostoma ceylanicum identify infection-specific gene families.</title>
        <authorList>
            <person name="Schwarz E.M."/>
            <person name="Hu Y."/>
            <person name="Antoshechkin I."/>
            <person name="Miller M.M."/>
            <person name="Sternberg P.W."/>
            <person name="Aroian R.V."/>
        </authorList>
    </citation>
    <scope>NUCLEOTIDE SEQUENCE</scope>
    <source>
        <strain evidence="3">HY135</strain>
    </source>
</reference>
<protein>
    <submittedName>
        <fullName evidence="2">Uncharacterized protein</fullName>
    </submittedName>
</protein>
<keyword evidence="1" id="KW-0472">Membrane</keyword>
<keyword evidence="3" id="KW-1185">Reference proteome</keyword>
<keyword evidence="1" id="KW-1133">Transmembrane helix</keyword>
<evidence type="ECO:0000256" key="1">
    <source>
        <dbReference type="SAM" id="Phobius"/>
    </source>
</evidence>
<gene>
    <name evidence="2" type="primary">Acey_s0079.g1227</name>
    <name evidence="2" type="ORF">Y032_0079g1227</name>
</gene>
<proteinExistence type="predicted"/>
<organism evidence="2 3">
    <name type="scientific">Ancylostoma ceylanicum</name>
    <dbReference type="NCBI Taxonomy" id="53326"/>
    <lineage>
        <taxon>Eukaryota</taxon>
        <taxon>Metazoa</taxon>
        <taxon>Ecdysozoa</taxon>
        <taxon>Nematoda</taxon>
        <taxon>Chromadorea</taxon>
        <taxon>Rhabditida</taxon>
        <taxon>Rhabditina</taxon>
        <taxon>Rhabditomorpha</taxon>
        <taxon>Strongyloidea</taxon>
        <taxon>Ancylostomatidae</taxon>
        <taxon>Ancylostomatinae</taxon>
        <taxon>Ancylostoma</taxon>
    </lineage>
</organism>
<dbReference type="EMBL" id="JARK01001415">
    <property type="protein sequence ID" value="EYC05862.1"/>
    <property type="molecule type" value="Genomic_DNA"/>
</dbReference>
<accession>A0A016TT78</accession>
<sequence>MGSERASPTFQSYDLTKGLKRLNNWSVDDTSTISSTTLDRSKNYSIFTRMIAEFLGDFTFVFVVTTIGKQAKIKKNPKNSSEHCALEKTVIISSKRSKKKTGYVCAKHDIGANEILPYFYFF</sequence>